<feature type="compositionally biased region" description="Basic and acidic residues" evidence="1">
    <location>
        <begin position="326"/>
        <end position="342"/>
    </location>
</feature>
<feature type="region of interest" description="Disordered" evidence="1">
    <location>
        <begin position="283"/>
        <end position="402"/>
    </location>
</feature>
<sequence length="402" mass="44018">DRTDVRYPSLLHFAADFNLRTFCTELLRFPGMLAASLTENCDGEFPSQIAARKGYTLIETDLLHFVEDYKCESLLYVSPTPRPHHSSGRPSPHSVEKQARYINQHQTPSTASGLYIDMGNVNISAGSATDKSCCQSDTEIISPISESSDNVFLRSFSSKDLDSNMEQINQQCLSYQSPDADLRSSAAMSTKALKMLGVLEEDLCLTTTSTATSSCIRSDSSISSPATPAGNVYYPGLSQVLSDPLKTCLSNSVEATNLNGHDSKLRTFTKIVSFFGKMKNKRSNSLGENTSVAGRSLKKTLSNRSDKSSKAVLETSSQLKKNKSASQERDSGSYSDEDKEKSWSGSIKKTSKPKEFRGRGKPLTRRLSQRAQAASKECVRDAPELPNSIVRTQQMTSMNGSS</sequence>
<evidence type="ECO:0000313" key="2">
    <source>
        <dbReference type="EMBL" id="CAG5116200.1"/>
    </source>
</evidence>
<protein>
    <submittedName>
        <fullName evidence="2">Uncharacterized protein</fullName>
    </submittedName>
</protein>
<evidence type="ECO:0000313" key="3">
    <source>
        <dbReference type="Proteomes" id="UP000678393"/>
    </source>
</evidence>
<dbReference type="AlphaFoldDB" id="A0A8S3YM66"/>
<dbReference type="PANTHER" id="PTHR16267">
    <property type="entry name" value="BANK1/PIK3AP1 FAMILY MEMBER"/>
    <property type="match status" value="1"/>
</dbReference>
<gene>
    <name evidence="2" type="ORF">CUNI_LOCUS1758</name>
</gene>
<dbReference type="GO" id="GO:0005068">
    <property type="term" value="F:transmembrane receptor protein tyrosine kinase adaptor activity"/>
    <property type="evidence" value="ECO:0007669"/>
    <property type="project" value="TreeGrafter"/>
</dbReference>
<keyword evidence="3" id="KW-1185">Reference proteome</keyword>
<feature type="compositionally biased region" description="Polar residues" evidence="1">
    <location>
        <begin position="283"/>
        <end position="303"/>
    </location>
</feature>
<reference evidence="2" key="1">
    <citation type="submission" date="2021-04" db="EMBL/GenBank/DDBJ databases">
        <authorList>
            <consortium name="Molecular Ecology Group"/>
        </authorList>
    </citation>
    <scope>NUCLEOTIDE SEQUENCE</scope>
</reference>
<accession>A0A8S3YM66</accession>
<dbReference type="Proteomes" id="UP000678393">
    <property type="component" value="Unassembled WGS sequence"/>
</dbReference>
<feature type="non-terminal residue" evidence="2">
    <location>
        <position position="402"/>
    </location>
</feature>
<feature type="compositionally biased region" description="Polar residues" evidence="1">
    <location>
        <begin position="389"/>
        <end position="402"/>
    </location>
</feature>
<organism evidence="2 3">
    <name type="scientific">Candidula unifasciata</name>
    <dbReference type="NCBI Taxonomy" id="100452"/>
    <lineage>
        <taxon>Eukaryota</taxon>
        <taxon>Metazoa</taxon>
        <taxon>Spiralia</taxon>
        <taxon>Lophotrochozoa</taxon>
        <taxon>Mollusca</taxon>
        <taxon>Gastropoda</taxon>
        <taxon>Heterobranchia</taxon>
        <taxon>Euthyneura</taxon>
        <taxon>Panpulmonata</taxon>
        <taxon>Eupulmonata</taxon>
        <taxon>Stylommatophora</taxon>
        <taxon>Helicina</taxon>
        <taxon>Helicoidea</taxon>
        <taxon>Geomitridae</taxon>
        <taxon>Candidula</taxon>
    </lineage>
</organism>
<name>A0A8S3YM66_9EUPU</name>
<dbReference type="GO" id="GO:0005104">
    <property type="term" value="F:fibroblast growth factor receptor binding"/>
    <property type="evidence" value="ECO:0007669"/>
    <property type="project" value="TreeGrafter"/>
</dbReference>
<dbReference type="EMBL" id="CAJHNH020000223">
    <property type="protein sequence ID" value="CAG5116200.1"/>
    <property type="molecule type" value="Genomic_DNA"/>
</dbReference>
<dbReference type="PANTHER" id="PTHR16267:SF11">
    <property type="entry name" value="STUMPS, ISOFORM E"/>
    <property type="match status" value="1"/>
</dbReference>
<comment type="caution">
    <text evidence="2">The sequence shown here is derived from an EMBL/GenBank/DDBJ whole genome shotgun (WGS) entry which is preliminary data.</text>
</comment>
<dbReference type="OrthoDB" id="8192811at2759"/>
<evidence type="ECO:0000256" key="1">
    <source>
        <dbReference type="SAM" id="MobiDB-lite"/>
    </source>
</evidence>
<dbReference type="InterPro" id="IPR052446">
    <property type="entry name" value="B-cell_PI3K-Signaling_Adptrs"/>
</dbReference>
<proteinExistence type="predicted"/>
<feature type="compositionally biased region" description="Basic residues" evidence="1">
    <location>
        <begin position="359"/>
        <end position="368"/>
    </location>
</feature>
<dbReference type="GO" id="GO:0005829">
    <property type="term" value="C:cytosol"/>
    <property type="evidence" value="ECO:0007669"/>
    <property type="project" value="TreeGrafter"/>
</dbReference>